<sequence>MTYRGGMRSSGGLRSRTAWQAMALQPVGFLTSAWPWRALLYLISGVLAGAVAMFLFVAVVTIGILTVVVGVGAVLLLAAALMGLPFARLERWRLRLVDLDGLQEPHRPPQQPGLRAWLRCRLAEPATWRELILMVISLTALWWVDIAVLGLAFVVPALCIGAPIDDPPAWPWAVLGVLLLLAAPYSLTAWTGARATLCRIVLAPRDAEVDPNLKEISESRARLLDGFEAERVRIERDLHDGAQQRLVSLSVMLGLMMLDVPEDSPLHREIESAQEQLTLALADLRHLVRGLNPLVFTDNGLVAAIEEAASRFPVPVSLDLRLTGRLPQPVETAAYYAVTEALANVAKHSLATRVDLIGRHHADILVLEVRDNGVGGADVSGGTGLTGLADRLAVLDGSLRISSPPGGPTLVLMEIPCPFG</sequence>
<evidence type="ECO:0000256" key="4">
    <source>
        <dbReference type="ARBA" id="ARBA00022679"/>
    </source>
</evidence>
<keyword evidence="5" id="KW-0547">Nucleotide-binding</keyword>
<keyword evidence="3" id="KW-0597">Phosphoprotein</keyword>
<name>A0ABQ4AS00_9ACTN</name>
<keyword evidence="4" id="KW-0808">Transferase</keyword>
<comment type="catalytic activity">
    <reaction evidence="1">
        <text>ATP + protein L-histidine = ADP + protein N-phospho-L-histidine.</text>
        <dbReference type="EC" id="2.7.13.3"/>
    </reaction>
</comment>
<dbReference type="EMBL" id="BOMP01000113">
    <property type="protein sequence ID" value="GIE43798.1"/>
    <property type="molecule type" value="Genomic_DNA"/>
</dbReference>
<evidence type="ECO:0000259" key="10">
    <source>
        <dbReference type="Pfam" id="PF07730"/>
    </source>
</evidence>
<feature type="transmembrane region" description="Helical" evidence="9">
    <location>
        <begin position="131"/>
        <end position="164"/>
    </location>
</feature>
<gene>
    <name evidence="12" type="ORF">Alo02nite_66960</name>
</gene>
<keyword evidence="9" id="KW-0812">Transmembrane</keyword>
<feature type="transmembrane region" description="Helical" evidence="9">
    <location>
        <begin position="170"/>
        <end position="190"/>
    </location>
</feature>
<dbReference type="EC" id="2.7.13.3" evidence="2"/>
<dbReference type="GO" id="GO:0016301">
    <property type="term" value="F:kinase activity"/>
    <property type="evidence" value="ECO:0007669"/>
    <property type="project" value="UniProtKB-KW"/>
</dbReference>
<dbReference type="PANTHER" id="PTHR24421">
    <property type="entry name" value="NITRATE/NITRITE SENSOR PROTEIN NARX-RELATED"/>
    <property type="match status" value="1"/>
</dbReference>
<keyword evidence="8" id="KW-0902">Two-component regulatory system</keyword>
<dbReference type="SUPFAM" id="SSF55874">
    <property type="entry name" value="ATPase domain of HSP90 chaperone/DNA topoisomerase II/histidine kinase"/>
    <property type="match status" value="1"/>
</dbReference>
<dbReference type="Proteomes" id="UP000631312">
    <property type="component" value="Unassembled WGS sequence"/>
</dbReference>
<feature type="domain" description="Signal transduction histidine kinase subgroup 3 dimerisation and phosphoacceptor" evidence="10">
    <location>
        <begin position="230"/>
        <end position="293"/>
    </location>
</feature>
<evidence type="ECO:0000256" key="3">
    <source>
        <dbReference type="ARBA" id="ARBA00022553"/>
    </source>
</evidence>
<dbReference type="InterPro" id="IPR011712">
    <property type="entry name" value="Sig_transdc_His_kin_sub3_dim/P"/>
</dbReference>
<evidence type="ECO:0000256" key="2">
    <source>
        <dbReference type="ARBA" id="ARBA00012438"/>
    </source>
</evidence>
<evidence type="ECO:0000313" key="13">
    <source>
        <dbReference type="Proteomes" id="UP000631312"/>
    </source>
</evidence>
<keyword evidence="6 12" id="KW-0418">Kinase</keyword>
<feature type="transmembrane region" description="Helical" evidence="9">
    <location>
        <begin position="64"/>
        <end position="87"/>
    </location>
</feature>
<reference evidence="12 13" key="1">
    <citation type="submission" date="2021-01" db="EMBL/GenBank/DDBJ databases">
        <title>Whole genome shotgun sequence of Actinoplanes lobatus NBRC 12513.</title>
        <authorList>
            <person name="Komaki H."/>
            <person name="Tamura T."/>
        </authorList>
    </citation>
    <scope>NUCLEOTIDE SEQUENCE [LARGE SCALE GENOMIC DNA]</scope>
    <source>
        <strain evidence="12 13">NBRC 12513</strain>
    </source>
</reference>
<keyword evidence="9" id="KW-0472">Membrane</keyword>
<evidence type="ECO:0000256" key="5">
    <source>
        <dbReference type="ARBA" id="ARBA00022741"/>
    </source>
</evidence>
<evidence type="ECO:0000256" key="7">
    <source>
        <dbReference type="ARBA" id="ARBA00022840"/>
    </source>
</evidence>
<dbReference type="CDD" id="cd16917">
    <property type="entry name" value="HATPase_UhpB-NarQ-NarX-like"/>
    <property type="match status" value="1"/>
</dbReference>
<dbReference type="Gene3D" id="3.30.565.10">
    <property type="entry name" value="Histidine kinase-like ATPase, C-terminal domain"/>
    <property type="match status" value="1"/>
</dbReference>
<keyword evidence="13" id="KW-1185">Reference proteome</keyword>
<evidence type="ECO:0000256" key="1">
    <source>
        <dbReference type="ARBA" id="ARBA00000085"/>
    </source>
</evidence>
<evidence type="ECO:0000313" key="12">
    <source>
        <dbReference type="EMBL" id="GIE43798.1"/>
    </source>
</evidence>
<dbReference type="InterPro" id="IPR050482">
    <property type="entry name" value="Sensor_HK_TwoCompSys"/>
</dbReference>
<dbReference type="Pfam" id="PF13796">
    <property type="entry name" value="Sensor"/>
    <property type="match status" value="1"/>
</dbReference>
<feature type="domain" description="Putative sensor" evidence="11">
    <location>
        <begin position="41"/>
        <end position="202"/>
    </location>
</feature>
<evidence type="ECO:0000256" key="9">
    <source>
        <dbReference type="SAM" id="Phobius"/>
    </source>
</evidence>
<keyword evidence="9" id="KW-1133">Transmembrane helix</keyword>
<evidence type="ECO:0000256" key="8">
    <source>
        <dbReference type="ARBA" id="ARBA00023012"/>
    </source>
</evidence>
<feature type="transmembrane region" description="Helical" evidence="9">
    <location>
        <begin position="38"/>
        <end position="58"/>
    </location>
</feature>
<dbReference type="Gene3D" id="1.20.5.1930">
    <property type="match status" value="1"/>
</dbReference>
<dbReference type="InterPro" id="IPR036890">
    <property type="entry name" value="HATPase_C_sf"/>
</dbReference>
<dbReference type="PANTHER" id="PTHR24421:SF10">
    <property type="entry name" value="NITRATE_NITRITE SENSOR PROTEIN NARQ"/>
    <property type="match status" value="1"/>
</dbReference>
<organism evidence="12 13">
    <name type="scientific">Actinoplanes lobatus</name>
    <dbReference type="NCBI Taxonomy" id="113568"/>
    <lineage>
        <taxon>Bacteria</taxon>
        <taxon>Bacillati</taxon>
        <taxon>Actinomycetota</taxon>
        <taxon>Actinomycetes</taxon>
        <taxon>Micromonosporales</taxon>
        <taxon>Micromonosporaceae</taxon>
        <taxon>Actinoplanes</taxon>
    </lineage>
</organism>
<evidence type="ECO:0000259" key="11">
    <source>
        <dbReference type="Pfam" id="PF13796"/>
    </source>
</evidence>
<protein>
    <recommendedName>
        <fullName evidence="2">histidine kinase</fullName>
        <ecNumber evidence="2">2.7.13.3</ecNumber>
    </recommendedName>
</protein>
<dbReference type="Pfam" id="PF07730">
    <property type="entry name" value="HisKA_3"/>
    <property type="match status" value="1"/>
</dbReference>
<dbReference type="InterPro" id="IPR025828">
    <property type="entry name" value="Put_sensor_dom"/>
</dbReference>
<proteinExistence type="predicted"/>
<keyword evidence="7" id="KW-0067">ATP-binding</keyword>
<accession>A0ABQ4AS00</accession>
<comment type="caution">
    <text evidence="12">The sequence shown here is derived from an EMBL/GenBank/DDBJ whole genome shotgun (WGS) entry which is preliminary data.</text>
</comment>
<evidence type="ECO:0000256" key="6">
    <source>
        <dbReference type="ARBA" id="ARBA00022777"/>
    </source>
</evidence>